<comment type="caution">
    <text evidence="2">The sequence shown here is derived from an EMBL/GenBank/DDBJ whole genome shotgun (WGS) entry which is preliminary data.</text>
</comment>
<feature type="domain" description="AAA" evidence="1">
    <location>
        <begin position="6"/>
        <end position="153"/>
    </location>
</feature>
<dbReference type="SUPFAM" id="SSF52540">
    <property type="entry name" value="P-loop containing nucleoside triphosphate hydrolases"/>
    <property type="match status" value="1"/>
</dbReference>
<keyword evidence="3" id="KW-1185">Reference proteome</keyword>
<dbReference type="Proteomes" id="UP000236182">
    <property type="component" value="Unassembled WGS sequence"/>
</dbReference>
<evidence type="ECO:0000313" key="3">
    <source>
        <dbReference type="Proteomes" id="UP000236182"/>
    </source>
</evidence>
<reference evidence="2" key="1">
    <citation type="submission" date="2018-04" db="EMBL/GenBank/DDBJ databases">
        <title>Draft Genome Sequences of Chryseobacterium lactis NCTC11390T isolated from milk, Chryseobacterium oncorhynchi 701B-08T from rainbow trout, and Chryseobacterium viscerum 687B-08T from diseased fish.</title>
        <authorList>
            <person name="Jeong J.-J."/>
            <person name="Lee Y.J."/>
            <person name="Pathiraja D."/>
            <person name="Park B."/>
            <person name="Choi I.-G."/>
            <person name="Kim K.D."/>
        </authorList>
    </citation>
    <scope>NUCLEOTIDE SEQUENCE [LARGE SCALE GENOMIC DNA]</scope>
    <source>
        <strain evidence="2">701B-08</strain>
    </source>
</reference>
<sequence length="262" mass="30548">MNKLGKIVAFSSQKGGSGKTTSTTFAATYINYYYDKKVCAVDLDIQKSLSNKRRDEIKHIQSLAELDGEMLLPQRKEAKVLKKLDEEGKELYPIYTYSFKDDNVIEKILDLQTKYDIIFIDFPGTLDFKEISFILLILDYIFIPFYAEEKNFKSGFDFEKVLRGIKNHQKENPNSSRLKDYYAYFFMYSETTSKVVWDFIQKVLDSRGVKKLDNHIYENKKLEMDVSTIKLVTGVPRAKSPIPFVEEIMSILFPEEYSNNNN</sequence>
<dbReference type="Gene3D" id="3.40.50.300">
    <property type="entry name" value="P-loop containing nucleotide triphosphate hydrolases"/>
    <property type="match status" value="1"/>
</dbReference>
<dbReference type="AlphaFoldDB" id="A0A316WM72"/>
<dbReference type="CDD" id="cd02042">
    <property type="entry name" value="ParAB_family"/>
    <property type="match status" value="1"/>
</dbReference>
<dbReference type="PANTHER" id="PTHR13696">
    <property type="entry name" value="P-LOOP CONTAINING NUCLEOSIDE TRIPHOSPHATE HYDROLASE"/>
    <property type="match status" value="1"/>
</dbReference>
<dbReference type="InterPro" id="IPR027417">
    <property type="entry name" value="P-loop_NTPase"/>
</dbReference>
<dbReference type="PANTHER" id="PTHR13696:SF52">
    <property type="entry name" value="PARA FAMILY PROTEIN CT_582"/>
    <property type="match status" value="1"/>
</dbReference>
<dbReference type="Pfam" id="PF13614">
    <property type="entry name" value="AAA_31"/>
    <property type="match status" value="1"/>
</dbReference>
<gene>
    <name evidence="2" type="ORF">C1638_021445</name>
</gene>
<dbReference type="EMBL" id="PPEI02000011">
    <property type="protein sequence ID" value="PWN59570.1"/>
    <property type="molecule type" value="Genomic_DNA"/>
</dbReference>
<accession>A0A316WM72</accession>
<dbReference type="InterPro" id="IPR025669">
    <property type="entry name" value="AAA_dom"/>
</dbReference>
<dbReference type="InterPro" id="IPR050678">
    <property type="entry name" value="DNA_Partitioning_ATPase"/>
</dbReference>
<dbReference type="RefSeq" id="WP_109623979.1">
    <property type="nucleotide sequence ID" value="NZ_PPEI02000011.1"/>
</dbReference>
<evidence type="ECO:0000313" key="2">
    <source>
        <dbReference type="EMBL" id="PWN59570.1"/>
    </source>
</evidence>
<evidence type="ECO:0000259" key="1">
    <source>
        <dbReference type="Pfam" id="PF13614"/>
    </source>
</evidence>
<dbReference type="OrthoDB" id="978593at2"/>
<protein>
    <recommendedName>
        <fullName evidence="1">AAA domain-containing protein</fullName>
    </recommendedName>
</protein>
<proteinExistence type="predicted"/>
<name>A0A316WM72_9FLAO</name>
<organism evidence="2 3">
    <name type="scientific">Chryseobacterium oncorhynchi</name>
    <dbReference type="NCBI Taxonomy" id="741074"/>
    <lineage>
        <taxon>Bacteria</taxon>
        <taxon>Pseudomonadati</taxon>
        <taxon>Bacteroidota</taxon>
        <taxon>Flavobacteriia</taxon>
        <taxon>Flavobacteriales</taxon>
        <taxon>Weeksellaceae</taxon>
        <taxon>Chryseobacterium group</taxon>
        <taxon>Chryseobacterium</taxon>
    </lineage>
</organism>